<organism evidence="1 2">
    <name type="scientific">Syncephalis pseudoplumigaleata</name>
    <dbReference type="NCBI Taxonomy" id="1712513"/>
    <lineage>
        <taxon>Eukaryota</taxon>
        <taxon>Fungi</taxon>
        <taxon>Fungi incertae sedis</taxon>
        <taxon>Zoopagomycota</taxon>
        <taxon>Zoopagomycotina</taxon>
        <taxon>Zoopagomycetes</taxon>
        <taxon>Zoopagales</taxon>
        <taxon>Piptocephalidaceae</taxon>
        <taxon>Syncephalis</taxon>
    </lineage>
</organism>
<keyword evidence="2" id="KW-1185">Reference proteome</keyword>
<reference evidence="2" key="1">
    <citation type="journal article" date="2018" name="Nat. Microbiol.">
        <title>Leveraging single-cell genomics to expand the fungal tree of life.</title>
        <authorList>
            <person name="Ahrendt S.R."/>
            <person name="Quandt C.A."/>
            <person name="Ciobanu D."/>
            <person name="Clum A."/>
            <person name="Salamov A."/>
            <person name="Andreopoulos B."/>
            <person name="Cheng J.F."/>
            <person name="Woyke T."/>
            <person name="Pelin A."/>
            <person name="Henrissat B."/>
            <person name="Reynolds N.K."/>
            <person name="Benny G.L."/>
            <person name="Smith M.E."/>
            <person name="James T.Y."/>
            <person name="Grigoriev I.V."/>
        </authorList>
    </citation>
    <scope>NUCLEOTIDE SEQUENCE [LARGE SCALE GENOMIC DNA]</scope>
    <source>
        <strain evidence="2">Benny S71-1</strain>
    </source>
</reference>
<name>A0A4V1J134_9FUNG</name>
<evidence type="ECO:0000313" key="2">
    <source>
        <dbReference type="Proteomes" id="UP000278143"/>
    </source>
</evidence>
<protein>
    <recommendedName>
        <fullName evidence="3">F-box domain-containing protein</fullName>
    </recommendedName>
</protein>
<dbReference type="Proteomes" id="UP000278143">
    <property type="component" value="Unassembled WGS sequence"/>
</dbReference>
<sequence length="419" mass="48390">MKYLLGPFSKLTALLAGEKPPATLDTPSQASLEACPPIATNAGAKRASVRVKRIYPQLVIECIAAYADTASLIVLASCCRQLWQGVRDLQHYWKQRYMQEHSFEIDEELSWLRWYITTMRASGLLASSASDDDINWFRAYCHRHACDANLFKNDPKRVKGIKEVTMRSRNRDIVLDRAYGIASLRYFPVFEYCQPKGGSYQDRYWRSYRVHDSDYNDLQRLDDNRFMLSRRYKPYSESKAPEDNMSILTVVSTRHSDGDPFIDNQQPVWTLELFMKHGVMMVPQDQFIIYTDEGWTLHSLSDGSILSFTSMNSIKPLLDKYCYPRKLDALFELVYHLDYHMICPSKDGKSLVAVDIMHPGRIKKREIAYLWAQHAADAGEPPIKRGHRFKPLDVTSISRHTSFIRVGEAYKMVDLSVQL</sequence>
<evidence type="ECO:0008006" key="3">
    <source>
        <dbReference type="Google" id="ProtNLM"/>
    </source>
</evidence>
<dbReference type="AlphaFoldDB" id="A0A4V1J134"/>
<proteinExistence type="predicted"/>
<dbReference type="EMBL" id="KZ990780">
    <property type="protein sequence ID" value="RKP23669.1"/>
    <property type="molecule type" value="Genomic_DNA"/>
</dbReference>
<evidence type="ECO:0000313" key="1">
    <source>
        <dbReference type="EMBL" id="RKP23669.1"/>
    </source>
</evidence>
<gene>
    <name evidence="1" type="ORF">SYNPS1DRAFT_30577</name>
</gene>
<accession>A0A4V1J134</accession>